<keyword evidence="2" id="KW-1003">Cell membrane</keyword>
<evidence type="ECO:0000313" key="8">
    <source>
        <dbReference type="Proteomes" id="UP000063781"/>
    </source>
</evidence>
<dbReference type="PANTHER" id="PTHR43370:SF1">
    <property type="entry name" value="GUANOSINE ABC TRANSPORTER PERMEASE PROTEIN NUPQ"/>
    <property type="match status" value="1"/>
</dbReference>
<keyword evidence="4 6" id="KW-1133">Transmembrane helix</keyword>
<evidence type="ECO:0000256" key="2">
    <source>
        <dbReference type="ARBA" id="ARBA00022475"/>
    </source>
</evidence>
<dbReference type="Proteomes" id="UP000063781">
    <property type="component" value="Chromosome"/>
</dbReference>
<dbReference type="Pfam" id="PF02653">
    <property type="entry name" value="BPD_transp_2"/>
    <property type="match status" value="1"/>
</dbReference>
<evidence type="ECO:0000313" key="7">
    <source>
        <dbReference type="EMBL" id="AMC93278.1"/>
    </source>
</evidence>
<feature type="transmembrane region" description="Helical" evidence="6">
    <location>
        <begin position="39"/>
        <end position="59"/>
    </location>
</feature>
<feature type="transmembrane region" description="Helical" evidence="6">
    <location>
        <begin position="12"/>
        <end position="32"/>
    </location>
</feature>
<evidence type="ECO:0000256" key="6">
    <source>
        <dbReference type="SAM" id="Phobius"/>
    </source>
</evidence>
<keyword evidence="3 6" id="KW-0812">Transmembrane</keyword>
<sequence length="319" mass="33860">MKMLIDIIFTEQFFSGVLRLMTPIIFASLAALMSKRAGITNMAIEGTMLFAALFAVIGSALTQSVIVGVLSAIAVAVVISMTLAYFKINMKTDELLVAIALNLLATGATIFVLYLVSGERGTSAALDSLVVPRLIIPGLMEIPILGNMILGHNILVYVALLSVAVVNYILFKTPLGLRIRAVGGNPDAAVSVGVSVVKTQYIALIISGLFSGLGGAFMSMGYMTVFTRNMTAGRGYIGLAAANIGNQSPVGALLASLLFGIFDALGNNMQTLKIPVEFIYMIPYVATIVAYSIASYRVKTEKERIAKKLLKLDEGSTNT</sequence>
<reference evidence="7 8" key="1">
    <citation type="submission" date="2015-10" db="EMBL/GenBank/DDBJ databases">
        <title>Erysipelothrix larvae sp. LV19 isolated from the larval gut of the rhinoceros beetle, Trypoxylus dichotomus.</title>
        <authorList>
            <person name="Lim S."/>
            <person name="Kim B.-C."/>
        </authorList>
    </citation>
    <scope>NUCLEOTIDE SEQUENCE [LARGE SCALE GENOMIC DNA]</scope>
    <source>
        <strain evidence="7 8">LV19</strain>
    </source>
</reference>
<dbReference type="KEGG" id="erl:AOC36_04610"/>
<feature type="transmembrane region" description="Helical" evidence="6">
    <location>
        <begin position="278"/>
        <end position="298"/>
    </location>
</feature>
<dbReference type="CDD" id="cd06580">
    <property type="entry name" value="TM_PBP1_transp_TpRbsC_like"/>
    <property type="match status" value="1"/>
</dbReference>
<dbReference type="AlphaFoldDB" id="A0A0X8GZG8"/>
<keyword evidence="5 6" id="KW-0472">Membrane</keyword>
<dbReference type="PANTHER" id="PTHR43370">
    <property type="entry name" value="SUGAR ABC TRANSPORTER INTEGRAL MEMBRANE PROTEIN-RELATED"/>
    <property type="match status" value="1"/>
</dbReference>
<name>A0A0X8GZG8_9FIRM</name>
<accession>A0A0X8GZG8</accession>
<dbReference type="RefSeq" id="WP_067631888.1">
    <property type="nucleotide sequence ID" value="NZ_CP013213.1"/>
</dbReference>
<evidence type="ECO:0000256" key="5">
    <source>
        <dbReference type="ARBA" id="ARBA00023136"/>
    </source>
</evidence>
<dbReference type="InterPro" id="IPR001851">
    <property type="entry name" value="ABC_transp_permease"/>
</dbReference>
<organism evidence="7 8">
    <name type="scientific">Erysipelothrix larvae</name>
    <dbReference type="NCBI Taxonomy" id="1514105"/>
    <lineage>
        <taxon>Bacteria</taxon>
        <taxon>Bacillati</taxon>
        <taxon>Bacillota</taxon>
        <taxon>Erysipelotrichia</taxon>
        <taxon>Erysipelotrichales</taxon>
        <taxon>Erysipelotrichaceae</taxon>
        <taxon>Erysipelothrix</taxon>
    </lineage>
</organism>
<proteinExistence type="predicted"/>
<dbReference type="EMBL" id="CP013213">
    <property type="protein sequence ID" value="AMC93278.1"/>
    <property type="molecule type" value="Genomic_DNA"/>
</dbReference>
<feature type="transmembrane region" description="Helical" evidence="6">
    <location>
        <begin position="154"/>
        <end position="171"/>
    </location>
</feature>
<dbReference type="STRING" id="1514105.AOC36_04610"/>
<evidence type="ECO:0000256" key="3">
    <source>
        <dbReference type="ARBA" id="ARBA00022692"/>
    </source>
</evidence>
<gene>
    <name evidence="7" type="ORF">AOC36_04610</name>
</gene>
<feature type="transmembrane region" description="Helical" evidence="6">
    <location>
        <begin position="201"/>
        <end position="223"/>
    </location>
</feature>
<comment type="subcellular location">
    <subcellularLocation>
        <location evidence="1">Cell membrane</location>
        <topology evidence="1">Multi-pass membrane protein</topology>
    </subcellularLocation>
</comment>
<protein>
    <submittedName>
        <fullName evidence="7">ABC transporter permease</fullName>
    </submittedName>
</protein>
<dbReference type="GO" id="GO:0022857">
    <property type="term" value="F:transmembrane transporter activity"/>
    <property type="evidence" value="ECO:0007669"/>
    <property type="project" value="InterPro"/>
</dbReference>
<evidence type="ECO:0000256" key="4">
    <source>
        <dbReference type="ARBA" id="ARBA00022989"/>
    </source>
</evidence>
<evidence type="ECO:0000256" key="1">
    <source>
        <dbReference type="ARBA" id="ARBA00004651"/>
    </source>
</evidence>
<dbReference type="OrthoDB" id="9792579at2"/>
<keyword evidence="8" id="KW-1185">Reference proteome</keyword>
<feature type="transmembrane region" description="Helical" evidence="6">
    <location>
        <begin position="235"/>
        <end position="258"/>
    </location>
</feature>
<dbReference type="GO" id="GO:0005886">
    <property type="term" value="C:plasma membrane"/>
    <property type="evidence" value="ECO:0007669"/>
    <property type="project" value="UniProtKB-SubCell"/>
</dbReference>
<feature type="transmembrane region" description="Helical" evidence="6">
    <location>
        <begin position="65"/>
        <end position="86"/>
    </location>
</feature>
<feature type="transmembrane region" description="Helical" evidence="6">
    <location>
        <begin position="95"/>
        <end position="116"/>
    </location>
</feature>